<proteinExistence type="predicted"/>
<dbReference type="Proteomes" id="UP000005239">
    <property type="component" value="Unassembled WGS sequence"/>
</dbReference>
<accession>A0A2A6CB54</accession>
<protein>
    <submittedName>
        <fullName evidence="1">Uncharacterized protein</fullName>
    </submittedName>
</protein>
<organism evidence="1 2">
    <name type="scientific">Pristionchus pacificus</name>
    <name type="common">Parasitic nematode worm</name>
    <dbReference type="NCBI Taxonomy" id="54126"/>
    <lineage>
        <taxon>Eukaryota</taxon>
        <taxon>Metazoa</taxon>
        <taxon>Ecdysozoa</taxon>
        <taxon>Nematoda</taxon>
        <taxon>Chromadorea</taxon>
        <taxon>Rhabditida</taxon>
        <taxon>Rhabditina</taxon>
        <taxon>Diplogasteromorpha</taxon>
        <taxon>Diplogasteroidea</taxon>
        <taxon>Neodiplogasteridae</taxon>
        <taxon>Pristionchus</taxon>
    </lineage>
</organism>
<reference evidence="1" key="2">
    <citation type="submission" date="2022-06" db="UniProtKB">
        <authorList>
            <consortium name="EnsemblMetazoa"/>
        </authorList>
    </citation>
    <scope>IDENTIFICATION</scope>
    <source>
        <strain evidence="1">PS312</strain>
    </source>
</reference>
<evidence type="ECO:0000313" key="1">
    <source>
        <dbReference type="EnsemblMetazoa" id="PPA38770.1"/>
    </source>
</evidence>
<dbReference type="AlphaFoldDB" id="A0A2A6CB54"/>
<name>A0A2A6CB54_PRIPA</name>
<accession>A0A8R1UU13</accession>
<sequence length="261" mass="29706">MKLWEPNVLIGVYPYSLRLANEEISRVCTVTGWCRKRLWPALSSTVLTHPLILPSSTVAASLFSPSAMFCPGNNFILSLSIDRSIRHSHPSLFILHTFLRLPRPPNIKLWEPNALFGEYPYALRLLNEIHRVCIPDESKVDNYRTQPIRILFRAYSALVGSHFDLFEEGEEDTVLEAPMEHLNKLLPALLYFHRTEISTGEGTVGTGDVFSSRNMHGRCIRILSRFPTPPSFDVVLQASFLLRLSIMQFSTIATYRCETKA</sequence>
<reference evidence="2" key="1">
    <citation type="journal article" date="2008" name="Nat. Genet.">
        <title>The Pristionchus pacificus genome provides a unique perspective on nematode lifestyle and parasitism.</title>
        <authorList>
            <person name="Dieterich C."/>
            <person name="Clifton S.W."/>
            <person name="Schuster L.N."/>
            <person name="Chinwalla A."/>
            <person name="Delehaunty K."/>
            <person name="Dinkelacker I."/>
            <person name="Fulton L."/>
            <person name="Fulton R."/>
            <person name="Godfrey J."/>
            <person name="Minx P."/>
            <person name="Mitreva M."/>
            <person name="Roeseler W."/>
            <person name="Tian H."/>
            <person name="Witte H."/>
            <person name="Yang S.P."/>
            <person name="Wilson R.K."/>
            <person name="Sommer R.J."/>
        </authorList>
    </citation>
    <scope>NUCLEOTIDE SEQUENCE [LARGE SCALE GENOMIC DNA]</scope>
    <source>
        <strain evidence="2">PS312</strain>
    </source>
</reference>
<keyword evidence="2" id="KW-1185">Reference proteome</keyword>
<gene>
    <name evidence="1" type="primary">WBGene00277139</name>
</gene>
<evidence type="ECO:0000313" key="2">
    <source>
        <dbReference type="Proteomes" id="UP000005239"/>
    </source>
</evidence>
<dbReference type="EnsemblMetazoa" id="PPA38770.1">
    <property type="protein sequence ID" value="PPA38770.1"/>
    <property type="gene ID" value="WBGene00277139"/>
</dbReference>